<dbReference type="EMBL" id="CP127221">
    <property type="protein sequence ID" value="WIW95488.1"/>
    <property type="molecule type" value="Genomic_DNA"/>
</dbReference>
<feature type="region of interest" description="Disordered" evidence="1">
    <location>
        <begin position="1"/>
        <end position="20"/>
    </location>
</feature>
<evidence type="ECO:0000256" key="1">
    <source>
        <dbReference type="SAM" id="MobiDB-lite"/>
    </source>
</evidence>
<evidence type="ECO:0000313" key="3">
    <source>
        <dbReference type="EMBL" id="WIW95488.1"/>
    </source>
</evidence>
<dbReference type="KEGG" id="arue:QQX03_11240"/>
<dbReference type="AlphaFoldDB" id="A0A9Y2B8X2"/>
<sequence length="54" mass="5818">MASDKPQSGDKAVPKPDWADGLKDLYDTVVEEPLPDSFKDLLAKLDNPSSDGNS</sequence>
<keyword evidence="4" id="KW-1185">Reference proteome</keyword>
<accession>A0A9Y2B8X2</accession>
<dbReference type="Proteomes" id="UP001231445">
    <property type="component" value="Chromosome"/>
</dbReference>
<protein>
    <submittedName>
        <fullName evidence="3">NepR family anti-sigma factor</fullName>
    </submittedName>
</protein>
<name>A0A9Y2B8X2_9SPHN</name>
<dbReference type="RefSeq" id="WP_285975803.1">
    <property type="nucleotide sequence ID" value="NZ_CP127221.1"/>
</dbReference>
<dbReference type="InterPro" id="IPR041649">
    <property type="entry name" value="NepR"/>
</dbReference>
<evidence type="ECO:0000259" key="2">
    <source>
        <dbReference type="Pfam" id="PF18557"/>
    </source>
</evidence>
<proteinExistence type="predicted"/>
<gene>
    <name evidence="3" type="ORF">QQX03_11240</name>
</gene>
<dbReference type="Pfam" id="PF18557">
    <property type="entry name" value="NepR"/>
    <property type="match status" value="1"/>
</dbReference>
<feature type="domain" description="Anti-sigma factor NepR" evidence="2">
    <location>
        <begin position="16"/>
        <end position="47"/>
    </location>
</feature>
<reference evidence="3 4" key="1">
    <citation type="submission" date="2023-06" db="EMBL/GenBank/DDBJ databases">
        <title>Altererythrobacter rubellus NBRC 112769 genome.</title>
        <authorList>
            <person name="Zhang K."/>
        </authorList>
    </citation>
    <scope>NUCLEOTIDE SEQUENCE [LARGE SCALE GENOMIC DNA]</scope>
    <source>
        <strain evidence="3 4">NBRC 112769</strain>
    </source>
</reference>
<organism evidence="3 4">
    <name type="scientific">Altererythrobacter rubellus</name>
    <dbReference type="NCBI Taxonomy" id="2173831"/>
    <lineage>
        <taxon>Bacteria</taxon>
        <taxon>Pseudomonadati</taxon>
        <taxon>Pseudomonadota</taxon>
        <taxon>Alphaproteobacteria</taxon>
        <taxon>Sphingomonadales</taxon>
        <taxon>Erythrobacteraceae</taxon>
        <taxon>Altererythrobacter</taxon>
    </lineage>
</organism>
<evidence type="ECO:0000313" key="4">
    <source>
        <dbReference type="Proteomes" id="UP001231445"/>
    </source>
</evidence>